<evidence type="ECO:0000313" key="2">
    <source>
        <dbReference type="Proteomes" id="UP001234880"/>
    </source>
</evidence>
<sequence length="122" mass="13155">MRITERTLHSSGLPVCWAAAYAALSSAPALREAVRHTTASLDRTPAGYRWAMAAALRSFPVAFHAVTRRRIRHATPEEIRAGLARMRGLPGYADVLRATTALALYGALDGTPSRARTREAAG</sequence>
<reference evidence="1 2" key="1">
    <citation type="submission" date="2023-07" db="EMBL/GenBank/DDBJ databases">
        <title>Sequencing the genomes of 1000 actinobacteria strains.</title>
        <authorList>
            <person name="Klenk H.-P."/>
        </authorList>
    </citation>
    <scope>NUCLEOTIDE SEQUENCE [LARGE SCALE GENOMIC DNA]</scope>
    <source>
        <strain evidence="1 2">DSM 41600</strain>
    </source>
</reference>
<comment type="caution">
    <text evidence="1">The sequence shown here is derived from an EMBL/GenBank/DDBJ whole genome shotgun (WGS) entry which is preliminary data.</text>
</comment>
<organism evidence="1 2">
    <name type="scientific">Streptomyces demainii</name>
    <dbReference type="NCBI Taxonomy" id="588122"/>
    <lineage>
        <taxon>Bacteria</taxon>
        <taxon>Bacillati</taxon>
        <taxon>Actinomycetota</taxon>
        <taxon>Actinomycetes</taxon>
        <taxon>Kitasatosporales</taxon>
        <taxon>Streptomycetaceae</taxon>
        <taxon>Streptomyces</taxon>
    </lineage>
</organism>
<keyword evidence="2" id="KW-1185">Reference proteome</keyword>
<gene>
    <name evidence="1" type="ORF">JOF35_008401</name>
</gene>
<evidence type="ECO:0000313" key="1">
    <source>
        <dbReference type="EMBL" id="MDP9616063.1"/>
    </source>
</evidence>
<proteinExistence type="predicted"/>
<protein>
    <submittedName>
        <fullName evidence="1">Uncharacterized protein</fullName>
    </submittedName>
</protein>
<dbReference type="EMBL" id="JAURUE010000002">
    <property type="protein sequence ID" value="MDP9616063.1"/>
    <property type="molecule type" value="Genomic_DNA"/>
</dbReference>
<accession>A0ABT9L5T5</accession>
<dbReference type="RefSeq" id="WP_060954402.1">
    <property type="nucleotide sequence ID" value="NZ_JAURUE010000002.1"/>
</dbReference>
<name>A0ABT9L5T5_9ACTN</name>
<dbReference type="Proteomes" id="UP001234880">
    <property type="component" value="Unassembled WGS sequence"/>
</dbReference>